<organism evidence="1 2">
    <name type="scientific">Melghirimyces algeriensis</name>
    <dbReference type="NCBI Taxonomy" id="910412"/>
    <lineage>
        <taxon>Bacteria</taxon>
        <taxon>Bacillati</taxon>
        <taxon>Bacillota</taxon>
        <taxon>Bacilli</taxon>
        <taxon>Bacillales</taxon>
        <taxon>Thermoactinomycetaceae</taxon>
        <taxon>Melghirimyces</taxon>
    </lineage>
</organism>
<evidence type="ECO:0000313" key="2">
    <source>
        <dbReference type="Proteomes" id="UP000315636"/>
    </source>
</evidence>
<evidence type="ECO:0000313" key="1">
    <source>
        <dbReference type="EMBL" id="SMO40685.1"/>
    </source>
</evidence>
<protein>
    <submittedName>
        <fullName evidence="1">Uncharacterized protein</fullName>
    </submittedName>
</protein>
<accession>A0A521B0X3</accession>
<name>A0A521B0X3_9BACL</name>
<gene>
    <name evidence="1" type="ORF">SAMN06264849_101455</name>
</gene>
<proteinExistence type="predicted"/>
<sequence length="51" mass="5786">MRKKVSGFEFLIFPYPVMDISPPHLESAFIKGVTLLFEIAVDTSSIQWKNG</sequence>
<dbReference type="Proteomes" id="UP000315636">
    <property type="component" value="Unassembled WGS sequence"/>
</dbReference>
<keyword evidence="2" id="KW-1185">Reference proteome</keyword>
<dbReference type="EMBL" id="FXTI01000001">
    <property type="protein sequence ID" value="SMO40685.1"/>
    <property type="molecule type" value="Genomic_DNA"/>
</dbReference>
<dbReference type="AlphaFoldDB" id="A0A521B0X3"/>
<reference evidence="1 2" key="1">
    <citation type="submission" date="2017-05" db="EMBL/GenBank/DDBJ databases">
        <authorList>
            <person name="Varghese N."/>
            <person name="Submissions S."/>
        </authorList>
    </citation>
    <scope>NUCLEOTIDE SEQUENCE [LARGE SCALE GENOMIC DNA]</scope>
    <source>
        <strain evidence="1 2">DSM 45474</strain>
    </source>
</reference>